<evidence type="ECO:0000256" key="5">
    <source>
        <dbReference type="ARBA" id="ARBA00023125"/>
    </source>
</evidence>
<evidence type="ECO:0000256" key="3">
    <source>
        <dbReference type="ARBA" id="ARBA00022833"/>
    </source>
</evidence>
<name>K1W5W1_TRIAC</name>
<keyword evidence="5" id="KW-0238">DNA-binding</keyword>
<feature type="compositionally biased region" description="Basic and acidic residues" evidence="9">
    <location>
        <begin position="131"/>
        <end position="147"/>
    </location>
</feature>
<evidence type="ECO:0000256" key="8">
    <source>
        <dbReference type="SAM" id="Coils"/>
    </source>
</evidence>
<dbReference type="Proteomes" id="UP000006757">
    <property type="component" value="Unassembled WGS sequence"/>
</dbReference>
<dbReference type="eggNOG" id="ENOG502QTEH">
    <property type="taxonomic scope" value="Eukaryota"/>
</dbReference>
<evidence type="ECO:0000256" key="7">
    <source>
        <dbReference type="ARBA" id="ARBA00023242"/>
    </source>
</evidence>
<dbReference type="PANTHER" id="PTHR47782">
    <property type="entry name" value="ZN(II)2CYS6 TRANSCRIPTION FACTOR (EUROFUNG)-RELATED"/>
    <property type="match status" value="1"/>
</dbReference>
<feature type="compositionally biased region" description="Polar residues" evidence="9">
    <location>
        <begin position="44"/>
        <end position="56"/>
    </location>
</feature>
<gene>
    <name evidence="12" type="ORF">A1Q2_01344</name>
</gene>
<feature type="region of interest" description="Disordered" evidence="9">
    <location>
        <begin position="1"/>
        <end position="205"/>
    </location>
</feature>
<dbReference type="GO" id="GO:0043565">
    <property type="term" value="F:sequence-specific DNA binding"/>
    <property type="evidence" value="ECO:0007669"/>
    <property type="project" value="TreeGrafter"/>
</dbReference>
<organism evidence="12 13">
    <name type="scientific">Trichosporon asahii var. asahii (strain CBS 8904)</name>
    <name type="common">Yeast</name>
    <dbReference type="NCBI Taxonomy" id="1220162"/>
    <lineage>
        <taxon>Eukaryota</taxon>
        <taxon>Fungi</taxon>
        <taxon>Dikarya</taxon>
        <taxon>Basidiomycota</taxon>
        <taxon>Agaricomycotina</taxon>
        <taxon>Tremellomycetes</taxon>
        <taxon>Trichosporonales</taxon>
        <taxon>Trichosporonaceae</taxon>
        <taxon>Trichosporon</taxon>
    </lineage>
</organism>
<keyword evidence="10" id="KW-1133">Transmembrane helix</keyword>
<feature type="compositionally biased region" description="Polar residues" evidence="9">
    <location>
        <begin position="784"/>
        <end position="812"/>
    </location>
</feature>
<dbReference type="Pfam" id="PF04082">
    <property type="entry name" value="Fungal_trans"/>
    <property type="match status" value="1"/>
</dbReference>
<evidence type="ECO:0000256" key="1">
    <source>
        <dbReference type="ARBA" id="ARBA00004123"/>
    </source>
</evidence>
<feature type="domain" description="Xylanolytic transcriptional activator regulatory" evidence="11">
    <location>
        <begin position="439"/>
        <end position="511"/>
    </location>
</feature>
<dbReference type="OMA" id="TIPRTIN"/>
<dbReference type="CDD" id="cd12148">
    <property type="entry name" value="fungal_TF_MHR"/>
    <property type="match status" value="1"/>
</dbReference>
<proteinExistence type="predicted"/>
<feature type="compositionally biased region" description="Basic and acidic residues" evidence="9">
    <location>
        <begin position="158"/>
        <end position="175"/>
    </location>
</feature>
<dbReference type="GO" id="GO:0006351">
    <property type="term" value="P:DNA-templated transcription"/>
    <property type="evidence" value="ECO:0007669"/>
    <property type="project" value="InterPro"/>
</dbReference>
<evidence type="ECO:0000256" key="10">
    <source>
        <dbReference type="SAM" id="Phobius"/>
    </source>
</evidence>
<dbReference type="OrthoDB" id="3364175at2759"/>
<evidence type="ECO:0000256" key="4">
    <source>
        <dbReference type="ARBA" id="ARBA00023015"/>
    </source>
</evidence>
<keyword evidence="10" id="KW-0472">Membrane</keyword>
<feature type="compositionally biased region" description="Polar residues" evidence="9">
    <location>
        <begin position="13"/>
        <end position="24"/>
    </location>
</feature>
<comment type="subcellular location">
    <subcellularLocation>
        <location evidence="1">Nucleus</location>
    </subcellularLocation>
</comment>
<accession>K1W5W1</accession>
<dbReference type="PANTHER" id="PTHR47782:SF12">
    <property type="entry name" value="ZN(II)2CYS6 TRANSCRIPTION FACTOR (EUROFUNG)"/>
    <property type="match status" value="1"/>
</dbReference>
<feature type="region of interest" description="Disordered" evidence="9">
    <location>
        <begin position="740"/>
        <end position="816"/>
    </location>
</feature>
<keyword evidence="2" id="KW-0479">Metal-binding</keyword>
<dbReference type="GO" id="GO:0008270">
    <property type="term" value="F:zinc ion binding"/>
    <property type="evidence" value="ECO:0007669"/>
    <property type="project" value="InterPro"/>
</dbReference>
<keyword evidence="13" id="KW-1185">Reference proteome</keyword>
<evidence type="ECO:0000256" key="9">
    <source>
        <dbReference type="SAM" id="MobiDB-lite"/>
    </source>
</evidence>
<sequence length="885" mass="98945">MVDYRLPPLRPGLSTSPSTYSHSRPYSHERDRGSTASGDLESNPAVSPTASVSTPKSESRPMSAVLAALANEDVEYTGIVRPLRDGTYDRNDRYLPPLERLASGSAGPSRDYGPLTTHGWEENYRSVQPPDVRRGSGESDSKPRHFESSNGGSAKDAGPSRDNGRKNGNETKDAARPAPASPEATQKKKKRKVNPAKPMEHIPEGAEVEYEQDGDPMRGPVFVHPPKDAVQAACTKADVPCVFELSPATSTYVHKLKKEQSDLLSDLELAQARIAQLEKELHDGPVFTTAPPSADFPRLARDALSLREHAPSTSKTVNHISDLLTHEAALKATHDYVEFFQLAYPMFSKEDIVPRVHALYGEHDKRDTDPDKDRWKFIVLMILALGTACAERLGDVAHAAGRGVFEFACRYRSKALDREDLALLLLEMYAMVDPSAVSLWQTLGLAGRVIVAIGLNRRAEATIPIEVAEKRRRVFYSFFNLDRVVAPALGRPVTIEDQDIDIDEPTEQPGDVTYRQLPHVVITKHLIHYRRLLGEALRVAYSINGEQNKLPEPERKQLILDLHEKFQHWYDSTPSSKGTIPRTINHARWWEVNLNQALCMIYRPSPLYPQPNSWTLRNLFVASSSCVDLYIELWKLNKVAFNLVQIIALFVACISLLCCLCECDSRMRAAASPAELETILNELGLSRFRNGAQDVKWFEEIRIRVKQCQDLFDVFGRAIPLSSKYRDIFSRLSEGLLMRERGNSRELQQQQEREREREREQRENETREAGQHERESNERGTGPVPSSVTTTDAQSTEPSSVLTGLPTPTATLDSIEGGDLFPAPVVPGVVSDLPLPVLPDEEMDLAGAWDAMAALWDPAEMFGDRLGDWLPTAETGQEWWTNIGR</sequence>
<feature type="compositionally biased region" description="Basic and acidic residues" evidence="9">
    <location>
        <begin position="82"/>
        <end position="93"/>
    </location>
</feature>
<dbReference type="InParanoid" id="K1W5W1"/>
<protein>
    <submittedName>
        <fullName evidence="12">Transcription factor, putative</fullName>
    </submittedName>
</protein>
<dbReference type="InterPro" id="IPR007219">
    <property type="entry name" value="XnlR_reg_dom"/>
</dbReference>
<keyword evidence="10" id="KW-0812">Transmembrane</keyword>
<keyword evidence="6" id="KW-0804">Transcription</keyword>
<dbReference type="AlphaFoldDB" id="K1W5W1"/>
<evidence type="ECO:0000256" key="6">
    <source>
        <dbReference type="ARBA" id="ARBA00023163"/>
    </source>
</evidence>
<feature type="compositionally biased region" description="Basic and acidic residues" evidence="9">
    <location>
        <begin position="751"/>
        <end position="778"/>
    </location>
</feature>
<feature type="transmembrane region" description="Helical" evidence="10">
    <location>
        <begin position="639"/>
        <end position="660"/>
    </location>
</feature>
<evidence type="ECO:0000259" key="11">
    <source>
        <dbReference type="SMART" id="SM00906"/>
    </source>
</evidence>
<keyword evidence="3" id="KW-0862">Zinc</keyword>
<dbReference type="GO" id="GO:0045944">
    <property type="term" value="P:positive regulation of transcription by RNA polymerase II"/>
    <property type="evidence" value="ECO:0007669"/>
    <property type="project" value="TreeGrafter"/>
</dbReference>
<keyword evidence="8" id="KW-0175">Coiled coil</keyword>
<keyword evidence="4" id="KW-0805">Transcription regulation</keyword>
<dbReference type="STRING" id="1220162.K1W5W1"/>
<evidence type="ECO:0000313" key="13">
    <source>
        <dbReference type="Proteomes" id="UP000006757"/>
    </source>
</evidence>
<feature type="coiled-coil region" evidence="8">
    <location>
        <begin position="253"/>
        <end position="280"/>
    </location>
</feature>
<dbReference type="HOGENOM" id="CLU_329051_0_0_1"/>
<dbReference type="EMBL" id="AMBO01000227">
    <property type="protein sequence ID" value="EKD04313.1"/>
    <property type="molecule type" value="Genomic_DNA"/>
</dbReference>
<dbReference type="SMART" id="SM00906">
    <property type="entry name" value="Fungal_trans"/>
    <property type="match status" value="1"/>
</dbReference>
<reference evidence="12 13" key="1">
    <citation type="journal article" date="2012" name="Eukaryot. Cell">
        <title>Genome sequence of the Trichosporon asahii environmental strain CBS 8904.</title>
        <authorList>
            <person name="Yang R.Y."/>
            <person name="Li H.T."/>
            <person name="Zhu H."/>
            <person name="Zhou G.P."/>
            <person name="Wang M."/>
            <person name="Wang L."/>
        </authorList>
    </citation>
    <scope>NUCLEOTIDE SEQUENCE [LARGE SCALE GENOMIC DNA]</scope>
    <source>
        <strain evidence="12 13">CBS 8904</strain>
    </source>
</reference>
<keyword evidence="7" id="KW-0539">Nucleus</keyword>
<dbReference type="GO" id="GO:0005634">
    <property type="term" value="C:nucleus"/>
    <property type="evidence" value="ECO:0007669"/>
    <property type="project" value="UniProtKB-SubCell"/>
</dbReference>
<dbReference type="InterPro" id="IPR052202">
    <property type="entry name" value="Yeast_MetPath_Reg"/>
</dbReference>
<dbReference type="GO" id="GO:0000981">
    <property type="term" value="F:DNA-binding transcription factor activity, RNA polymerase II-specific"/>
    <property type="evidence" value="ECO:0007669"/>
    <property type="project" value="TreeGrafter"/>
</dbReference>
<comment type="caution">
    <text evidence="12">The sequence shown here is derived from an EMBL/GenBank/DDBJ whole genome shotgun (WGS) entry which is preliminary data.</text>
</comment>
<evidence type="ECO:0000256" key="2">
    <source>
        <dbReference type="ARBA" id="ARBA00022723"/>
    </source>
</evidence>
<evidence type="ECO:0000313" key="12">
    <source>
        <dbReference type="EMBL" id="EKD04313.1"/>
    </source>
</evidence>